<keyword evidence="2" id="KW-1185">Reference proteome</keyword>
<reference evidence="1" key="1">
    <citation type="submission" date="2023-06" db="EMBL/GenBank/DDBJ databases">
        <authorList>
            <consortium name="Lawrence Berkeley National Laboratory"/>
            <person name="Ahrendt S."/>
            <person name="Sahu N."/>
            <person name="Indic B."/>
            <person name="Wong-Bajracharya J."/>
            <person name="Merenyi Z."/>
            <person name="Ke H.-M."/>
            <person name="Monk M."/>
            <person name="Kocsube S."/>
            <person name="Drula E."/>
            <person name="Lipzen A."/>
            <person name="Balint B."/>
            <person name="Henrissat B."/>
            <person name="Andreopoulos B."/>
            <person name="Martin F.M."/>
            <person name="Harder C.B."/>
            <person name="Rigling D."/>
            <person name="Ford K.L."/>
            <person name="Foster G.D."/>
            <person name="Pangilinan J."/>
            <person name="Papanicolaou A."/>
            <person name="Barry K."/>
            <person name="LaButti K."/>
            <person name="Viragh M."/>
            <person name="Koriabine M."/>
            <person name="Yan M."/>
            <person name="Riley R."/>
            <person name="Champramary S."/>
            <person name="Plett K.L."/>
            <person name="Tsai I.J."/>
            <person name="Slot J."/>
            <person name="Sipos G."/>
            <person name="Plett J."/>
            <person name="Nagy L.G."/>
            <person name="Grigoriev I.V."/>
        </authorList>
    </citation>
    <scope>NUCLEOTIDE SEQUENCE</scope>
    <source>
        <strain evidence="1">CCBAS 213</strain>
    </source>
</reference>
<dbReference type="AlphaFoldDB" id="A0AA39NGE5"/>
<dbReference type="GeneID" id="85367626"/>
<evidence type="ECO:0000313" key="2">
    <source>
        <dbReference type="Proteomes" id="UP001175211"/>
    </source>
</evidence>
<organism evidence="1 2">
    <name type="scientific">Armillaria tabescens</name>
    <name type="common">Ringless honey mushroom</name>
    <name type="synonym">Agaricus tabescens</name>
    <dbReference type="NCBI Taxonomy" id="1929756"/>
    <lineage>
        <taxon>Eukaryota</taxon>
        <taxon>Fungi</taxon>
        <taxon>Dikarya</taxon>
        <taxon>Basidiomycota</taxon>
        <taxon>Agaricomycotina</taxon>
        <taxon>Agaricomycetes</taxon>
        <taxon>Agaricomycetidae</taxon>
        <taxon>Agaricales</taxon>
        <taxon>Marasmiineae</taxon>
        <taxon>Physalacriaceae</taxon>
        <taxon>Desarmillaria</taxon>
    </lineage>
</organism>
<comment type="caution">
    <text evidence="1">The sequence shown here is derived from an EMBL/GenBank/DDBJ whole genome shotgun (WGS) entry which is preliminary data.</text>
</comment>
<dbReference type="InterPro" id="IPR008929">
    <property type="entry name" value="Chondroitin_lyas"/>
</dbReference>
<gene>
    <name evidence="1" type="ORF">EV420DRAFT_941284</name>
</gene>
<dbReference type="RefSeq" id="XP_060336188.1">
    <property type="nucleotide sequence ID" value="XM_060484078.1"/>
</dbReference>
<name>A0AA39NGE5_ARMTA</name>
<evidence type="ECO:0000313" key="1">
    <source>
        <dbReference type="EMBL" id="KAK0465140.1"/>
    </source>
</evidence>
<protein>
    <submittedName>
        <fullName evidence="1">Uncharacterized protein</fullName>
    </submittedName>
</protein>
<dbReference type="Proteomes" id="UP001175211">
    <property type="component" value="Unassembled WGS sequence"/>
</dbReference>
<accession>A0AA39NGE5</accession>
<proteinExistence type="predicted"/>
<dbReference type="EMBL" id="JAUEPS010000005">
    <property type="protein sequence ID" value="KAK0465140.1"/>
    <property type="molecule type" value="Genomic_DNA"/>
</dbReference>
<dbReference type="SUPFAM" id="SSF48230">
    <property type="entry name" value="Chondroitin AC/alginate lyase"/>
    <property type="match status" value="1"/>
</dbReference>
<dbReference type="Gene3D" id="1.50.10.100">
    <property type="entry name" value="Chondroitin AC/alginate lyase"/>
    <property type="match status" value="1"/>
</dbReference>
<sequence>MRTPAIYALYICLPFALHISAERHSARGLKNQQLTPAVEQSSLSDRALSSSTYVPSSSTYDVSDGQTVEFLYQRRVDSIISHLTGAEDIAEWLSTLNYSTGQWPDINYATGCAAQRANWPAGVHWQRLLVMAGAWHGGLSNAEQYVQQEDILHAISIGMDW</sequence>